<proteinExistence type="predicted"/>
<evidence type="ECO:0000256" key="1">
    <source>
        <dbReference type="SAM" id="MobiDB-lite"/>
    </source>
</evidence>
<sequence>MSSHASKFSSTNTRQTKGSNSNVEPGLLARPTPRGPNDVLVTGIEIPGIKAVCTFNLKASVIFASGTSNAKLVILV</sequence>
<reference evidence="2 3" key="1">
    <citation type="submission" date="2018-11" db="EMBL/GenBank/DDBJ databases">
        <authorList>
            <person name="Teng T."/>
        </authorList>
    </citation>
    <scope>NUCLEOTIDE SEQUENCE [LARGE SCALE GENOMIC DNA]</scope>
</reference>
<feature type="region of interest" description="Disordered" evidence="1">
    <location>
        <begin position="1"/>
        <end position="36"/>
    </location>
</feature>
<evidence type="ECO:0000313" key="3">
    <source>
        <dbReference type="Proteomes" id="UP000289169"/>
    </source>
</evidence>
<name>A0A410T5H0_9CAUD</name>
<evidence type="ECO:0000313" key="2">
    <source>
        <dbReference type="EMBL" id="QAU04012.1"/>
    </source>
</evidence>
<protein>
    <submittedName>
        <fullName evidence="2">Uncharacterized protein</fullName>
    </submittedName>
</protein>
<accession>A0A410T5H0</accession>
<gene>
    <name evidence="2" type="ORF">Henu6_gp209</name>
</gene>
<organism evidence="2 3">
    <name type="scientific">Acinetobacter phage Henu6</name>
    <dbReference type="NCBI Taxonomy" id="2500136"/>
    <lineage>
        <taxon>Viruses</taxon>
        <taxon>Duplodnaviria</taxon>
        <taxon>Heunggongvirae</taxon>
        <taxon>Uroviricota</taxon>
        <taxon>Caudoviricetes</taxon>
        <taxon>Pantevenvirales</taxon>
        <taxon>Straboviridae</taxon>
        <taxon>Twarogvirinae</taxon>
        <taxon>Zedzedvirus</taxon>
        <taxon>Zedzedvirus zz1</taxon>
    </lineage>
</organism>
<dbReference type="Proteomes" id="UP000289169">
    <property type="component" value="Segment"/>
</dbReference>
<feature type="compositionally biased region" description="Polar residues" evidence="1">
    <location>
        <begin position="1"/>
        <end position="23"/>
    </location>
</feature>
<dbReference type="EMBL" id="MK240351">
    <property type="protein sequence ID" value="QAU04012.1"/>
    <property type="molecule type" value="Genomic_DNA"/>
</dbReference>